<accession>A0A4Y7SYY4</accession>
<feature type="compositionally biased region" description="Low complexity" evidence="1">
    <location>
        <begin position="594"/>
        <end position="603"/>
    </location>
</feature>
<proteinExistence type="predicted"/>
<dbReference type="InterPro" id="IPR011993">
    <property type="entry name" value="PH-like_dom_sf"/>
</dbReference>
<evidence type="ECO:0000313" key="3">
    <source>
        <dbReference type="EMBL" id="TEB27076.1"/>
    </source>
</evidence>
<feature type="domain" description="PH" evidence="2">
    <location>
        <begin position="128"/>
        <end position="253"/>
    </location>
</feature>
<feature type="compositionally biased region" description="Polar residues" evidence="1">
    <location>
        <begin position="457"/>
        <end position="469"/>
    </location>
</feature>
<dbReference type="OrthoDB" id="2157866at2759"/>
<dbReference type="InterPro" id="IPR051707">
    <property type="entry name" value="PI-Interact_SigTrans_Reg"/>
</dbReference>
<dbReference type="PANTHER" id="PTHR14336">
    <property type="entry name" value="TANDEM PH DOMAIN CONTAINING PROTEIN"/>
    <property type="match status" value="1"/>
</dbReference>
<feature type="compositionally biased region" description="Low complexity" evidence="1">
    <location>
        <begin position="340"/>
        <end position="352"/>
    </location>
</feature>
<feature type="compositionally biased region" description="Polar residues" evidence="1">
    <location>
        <begin position="282"/>
        <end position="296"/>
    </location>
</feature>
<evidence type="ECO:0000313" key="4">
    <source>
        <dbReference type="Proteomes" id="UP000298030"/>
    </source>
</evidence>
<feature type="domain" description="PH" evidence="2">
    <location>
        <begin position="372"/>
        <end position="547"/>
    </location>
</feature>
<feature type="region of interest" description="Disordered" evidence="1">
    <location>
        <begin position="258"/>
        <end position="353"/>
    </location>
</feature>
<feature type="compositionally biased region" description="Polar residues" evidence="1">
    <location>
        <begin position="18"/>
        <end position="31"/>
    </location>
</feature>
<protein>
    <submittedName>
        <fullName evidence="3">PH-domain-containing protein</fullName>
    </submittedName>
</protein>
<dbReference type="SMART" id="SM00233">
    <property type="entry name" value="PH"/>
    <property type="match status" value="2"/>
</dbReference>
<name>A0A4Y7SYY4_COPMI</name>
<keyword evidence="4" id="KW-1185">Reference proteome</keyword>
<feature type="compositionally biased region" description="Basic and acidic residues" evidence="1">
    <location>
        <begin position="111"/>
        <end position="124"/>
    </location>
</feature>
<dbReference type="Proteomes" id="UP000298030">
    <property type="component" value="Unassembled WGS sequence"/>
</dbReference>
<feature type="compositionally biased region" description="Low complexity" evidence="1">
    <location>
        <begin position="68"/>
        <end position="79"/>
    </location>
</feature>
<dbReference type="InterPro" id="IPR001849">
    <property type="entry name" value="PH_domain"/>
</dbReference>
<feature type="compositionally biased region" description="Acidic residues" evidence="1">
    <location>
        <begin position="88"/>
        <end position="104"/>
    </location>
</feature>
<evidence type="ECO:0000259" key="2">
    <source>
        <dbReference type="PROSITE" id="PS50003"/>
    </source>
</evidence>
<reference evidence="3 4" key="1">
    <citation type="journal article" date="2019" name="Nat. Ecol. Evol.">
        <title>Megaphylogeny resolves global patterns of mushroom evolution.</title>
        <authorList>
            <person name="Varga T."/>
            <person name="Krizsan K."/>
            <person name="Foldi C."/>
            <person name="Dima B."/>
            <person name="Sanchez-Garcia M."/>
            <person name="Sanchez-Ramirez S."/>
            <person name="Szollosi G.J."/>
            <person name="Szarkandi J.G."/>
            <person name="Papp V."/>
            <person name="Albert L."/>
            <person name="Andreopoulos W."/>
            <person name="Angelini C."/>
            <person name="Antonin V."/>
            <person name="Barry K.W."/>
            <person name="Bougher N.L."/>
            <person name="Buchanan P."/>
            <person name="Buyck B."/>
            <person name="Bense V."/>
            <person name="Catcheside P."/>
            <person name="Chovatia M."/>
            <person name="Cooper J."/>
            <person name="Damon W."/>
            <person name="Desjardin D."/>
            <person name="Finy P."/>
            <person name="Geml J."/>
            <person name="Haridas S."/>
            <person name="Hughes K."/>
            <person name="Justo A."/>
            <person name="Karasinski D."/>
            <person name="Kautmanova I."/>
            <person name="Kiss B."/>
            <person name="Kocsube S."/>
            <person name="Kotiranta H."/>
            <person name="LaButti K.M."/>
            <person name="Lechner B.E."/>
            <person name="Liimatainen K."/>
            <person name="Lipzen A."/>
            <person name="Lukacs Z."/>
            <person name="Mihaltcheva S."/>
            <person name="Morgado L.N."/>
            <person name="Niskanen T."/>
            <person name="Noordeloos M.E."/>
            <person name="Ohm R.A."/>
            <person name="Ortiz-Santana B."/>
            <person name="Ovrebo C."/>
            <person name="Racz N."/>
            <person name="Riley R."/>
            <person name="Savchenko A."/>
            <person name="Shiryaev A."/>
            <person name="Soop K."/>
            <person name="Spirin V."/>
            <person name="Szebenyi C."/>
            <person name="Tomsovsky M."/>
            <person name="Tulloss R.E."/>
            <person name="Uehling J."/>
            <person name="Grigoriev I.V."/>
            <person name="Vagvolgyi C."/>
            <person name="Papp T."/>
            <person name="Martin F.M."/>
            <person name="Miettinen O."/>
            <person name="Hibbett D.S."/>
            <person name="Nagy L.G."/>
        </authorList>
    </citation>
    <scope>NUCLEOTIDE SEQUENCE [LARGE SCALE GENOMIC DNA]</scope>
    <source>
        <strain evidence="3 4">FP101781</strain>
    </source>
</reference>
<dbReference type="Gene3D" id="2.30.29.30">
    <property type="entry name" value="Pleckstrin-homology domain (PH domain)/Phosphotyrosine-binding domain (PTB)"/>
    <property type="match status" value="2"/>
</dbReference>
<feature type="region of interest" description="Disordered" evidence="1">
    <location>
        <begin position="416"/>
        <end position="495"/>
    </location>
</feature>
<evidence type="ECO:0000256" key="1">
    <source>
        <dbReference type="SAM" id="MobiDB-lite"/>
    </source>
</evidence>
<feature type="compositionally biased region" description="Gly residues" evidence="1">
    <location>
        <begin position="485"/>
        <end position="494"/>
    </location>
</feature>
<dbReference type="AlphaFoldDB" id="A0A4Y7SYY4"/>
<feature type="region of interest" description="Disordered" evidence="1">
    <location>
        <begin position="1"/>
        <end position="124"/>
    </location>
</feature>
<feature type="compositionally biased region" description="Polar residues" evidence="1">
    <location>
        <begin position="315"/>
        <end position="327"/>
    </location>
</feature>
<dbReference type="Pfam" id="PF00169">
    <property type="entry name" value="PH"/>
    <property type="match status" value="1"/>
</dbReference>
<feature type="compositionally biased region" description="Polar residues" evidence="1">
    <location>
        <begin position="438"/>
        <end position="448"/>
    </location>
</feature>
<dbReference type="PROSITE" id="PS50003">
    <property type="entry name" value="PH_DOMAIN"/>
    <property type="match status" value="2"/>
</dbReference>
<gene>
    <name evidence="3" type="ORF">FA13DRAFT_1712851</name>
</gene>
<sequence>MSSTSPPSPQEIQRKLSLHTSTTSRIRTNKPSLGAPGAVSGTESDSDSILTPDASSAHPAPSFLLAGSSSHPQQPPLSSIAERRSGGDEEAESEDEEEEEEDDLGASGWRTPDHRTTGVRRGGEGEERILKSGYLWKKGERRKTWKKRWFVLRPAHLAYYKTSAEYQLLRLLDLSDIHSCVPVSLKRHSHTFGLVTVTSAPASHIAFTPGTGLKSTGLKGGKGSKEKDRTYLFEAADGRDRDEWVEAIEEARRLGERSLGARAKGQPASVGRAQGHGMAGLSLSSSPGQPNVITSSDSEDGGNRDGKPSFVPPYMQQQGAPSPTAVTFSFPPTPALKTPSGAPVAGSSSGYVSSGGGGYVSGGERSGGAPGKVVLSGYLMKCGKAEEDVEEAVDTKPHRIFPFSEILDALEYELPSHSSKHKSDHHGHGHAHIPSSITSNLPSSLTSKSPHRDHHPASTSKSPQQNATAAGNRPPVTPSTSAAPGGVGSGGGGSAAAALELMPSAEDGGAGTSHTFKIVTTKRNLLLCAPSEDDEIKWLGAIRALIARRSGMGVLAPGAKGRGGAVAGAVGVIAGVSGVVGAGSAPGSVVPVDVTLSGSPPRGVGVGRKPRRMSHGASGGSDVGV</sequence>
<feature type="compositionally biased region" description="Basic residues" evidence="1">
    <location>
        <begin position="418"/>
        <end position="431"/>
    </location>
</feature>
<dbReference type="EMBL" id="QPFP01000043">
    <property type="protein sequence ID" value="TEB27076.1"/>
    <property type="molecule type" value="Genomic_DNA"/>
</dbReference>
<dbReference type="SUPFAM" id="SSF50729">
    <property type="entry name" value="PH domain-like"/>
    <property type="match status" value="2"/>
</dbReference>
<dbReference type="STRING" id="71717.A0A4Y7SYY4"/>
<comment type="caution">
    <text evidence="3">The sequence shown here is derived from an EMBL/GenBank/DDBJ whole genome shotgun (WGS) entry which is preliminary data.</text>
</comment>
<organism evidence="3 4">
    <name type="scientific">Coprinellus micaceus</name>
    <name type="common">Glistening ink-cap mushroom</name>
    <name type="synonym">Coprinus micaceus</name>
    <dbReference type="NCBI Taxonomy" id="71717"/>
    <lineage>
        <taxon>Eukaryota</taxon>
        <taxon>Fungi</taxon>
        <taxon>Dikarya</taxon>
        <taxon>Basidiomycota</taxon>
        <taxon>Agaricomycotina</taxon>
        <taxon>Agaricomycetes</taxon>
        <taxon>Agaricomycetidae</taxon>
        <taxon>Agaricales</taxon>
        <taxon>Agaricineae</taxon>
        <taxon>Psathyrellaceae</taxon>
        <taxon>Coprinellus</taxon>
    </lineage>
</organism>
<feature type="region of interest" description="Disordered" evidence="1">
    <location>
        <begin position="594"/>
        <end position="625"/>
    </location>
</feature>